<evidence type="ECO:0000313" key="3">
    <source>
        <dbReference type="EMBL" id="OJG92425.1"/>
    </source>
</evidence>
<evidence type="ECO:0000313" key="4">
    <source>
        <dbReference type="Proteomes" id="UP000065511"/>
    </source>
</evidence>
<dbReference type="KEGG" id="ess:ATZ33_12735"/>
<dbReference type="Pfam" id="PF20207">
    <property type="entry name" value="DUF6568"/>
    <property type="match status" value="1"/>
</dbReference>
<evidence type="ECO:0000256" key="1">
    <source>
        <dbReference type="SAM" id="SignalP"/>
    </source>
</evidence>
<dbReference type="CDD" id="cd02947">
    <property type="entry name" value="TRX_family"/>
    <property type="match status" value="1"/>
</dbReference>
<evidence type="ECO:0000313" key="5">
    <source>
        <dbReference type="Proteomes" id="UP000183039"/>
    </source>
</evidence>
<dbReference type="Proteomes" id="UP000183039">
    <property type="component" value="Unassembled WGS sequence"/>
</dbReference>
<dbReference type="EMBL" id="CP013614">
    <property type="protein sequence ID" value="ALS02217.1"/>
    <property type="molecule type" value="Genomic_DNA"/>
</dbReference>
<evidence type="ECO:0000313" key="2">
    <source>
        <dbReference type="EMBL" id="ALS02217.1"/>
    </source>
</evidence>
<gene>
    <name evidence="2" type="ORF">ATZ33_12735</name>
    <name evidence="3" type="ORF">RV15_GL003218</name>
</gene>
<feature type="signal peptide" evidence="1">
    <location>
        <begin position="1"/>
        <end position="22"/>
    </location>
</feature>
<proteinExistence type="predicted"/>
<feature type="chain" id="PRO_5044546821" evidence="1">
    <location>
        <begin position="23"/>
        <end position="170"/>
    </location>
</feature>
<keyword evidence="4" id="KW-1185">Reference proteome</keyword>
<accession>A0A0S3KDT2</accession>
<keyword evidence="1" id="KW-0732">Signal</keyword>
<dbReference type="InterPro" id="IPR036249">
    <property type="entry name" value="Thioredoxin-like_sf"/>
</dbReference>
<dbReference type="EMBL" id="JXLC01000006">
    <property type="protein sequence ID" value="OJG92425.1"/>
    <property type="molecule type" value="Genomic_DNA"/>
</dbReference>
<name>A0A0S3KDT2_9ENTE</name>
<protein>
    <submittedName>
        <fullName evidence="3">Uncharacterized protein</fullName>
    </submittedName>
</protein>
<dbReference type="SUPFAM" id="SSF52833">
    <property type="entry name" value="Thioredoxin-like"/>
    <property type="match status" value="1"/>
</dbReference>
<dbReference type="RefSeq" id="WP_071877155.1">
    <property type="nucleotide sequence ID" value="NZ_JXLC01000006.1"/>
</dbReference>
<sequence>MKKKVIYAAILTAIFGSNLFTANHAYSLSAQVEEKETELVESNRSYPQIYNHLDAITLNTFENKVANQESFYVYVGRPTCGDCNEFEPDLIKLVKNHKLEDQLLYLNVAELRTAETKWESFKKTYDLAYTPTIAKFVNGKLDSKVEWTPEKGISVEQVNKWITDNVEKSK</sequence>
<dbReference type="InterPro" id="IPR046698">
    <property type="entry name" value="PedC-like"/>
</dbReference>
<organism evidence="3 5">
    <name type="scientific">Enterococcus silesiacus</name>
    <dbReference type="NCBI Taxonomy" id="332949"/>
    <lineage>
        <taxon>Bacteria</taxon>
        <taxon>Bacillati</taxon>
        <taxon>Bacillota</taxon>
        <taxon>Bacilli</taxon>
        <taxon>Lactobacillales</taxon>
        <taxon>Enterococcaceae</taxon>
        <taxon>Enterococcus</taxon>
    </lineage>
</organism>
<dbReference type="AlphaFoldDB" id="A0A0S3KDT2"/>
<dbReference type="OrthoDB" id="9792987at2"/>
<reference evidence="3 5" key="1">
    <citation type="submission" date="2014-12" db="EMBL/GenBank/DDBJ databases">
        <title>Draft genome sequences of 29 type strains of Enterococci.</title>
        <authorList>
            <person name="Zhong Z."/>
            <person name="Sun Z."/>
            <person name="Liu W."/>
            <person name="Zhang W."/>
            <person name="Zhang H."/>
        </authorList>
    </citation>
    <scope>NUCLEOTIDE SEQUENCE [LARGE SCALE GENOMIC DNA]</scope>
    <source>
        <strain evidence="3 5">DSM 22801</strain>
    </source>
</reference>
<dbReference type="Gene3D" id="3.40.30.10">
    <property type="entry name" value="Glutaredoxin"/>
    <property type="match status" value="1"/>
</dbReference>
<reference evidence="2 4" key="2">
    <citation type="submission" date="2015-12" db="EMBL/GenBank/DDBJ databases">
        <authorList>
            <person name="Lauer A."/>
            <person name="Humrighouse B."/>
            <person name="Loparev V."/>
            <person name="Shewmaker P.L."/>
            <person name="Whitney A.M."/>
            <person name="McLaughlin R.W."/>
        </authorList>
    </citation>
    <scope>NUCLEOTIDE SEQUENCE [LARGE SCALE GENOMIC DNA]</scope>
    <source>
        <strain evidence="2 4">LMG 23085</strain>
    </source>
</reference>
<dbReference type="Proteomes" id="UP000065511">
    <property type="component" value="Chromosome"/>
</dbReference>